<dbReference type="GO" id="GO:0001965">
    <property type="term" value="F:G-protein alpha-subunit binding"/>
    <property type="evidence" value="ECO:0007669"/>
    <property type="project" value="TreeGrafter"/>
</dbReference>
<dbReference type="InterPro" id="IPR019318">
    <property type="entry name" value="Gua_nucleotide_exch_fac_Ric8"/>
</dbReference>
<comment type="subcellular location">
    <subcellularLocation>
        <location evidence="1">Cytoplasm</location>
        <location evidence="1">Cell cortex</location>
    </subcellularLocation>
</comment>
<accession>A0A0N5D647</accession>
<keyword evidence="3" id="KW-0963">Cytoplasm</keyword>
<dbReference type="Proteomes" id="UP000276776">
    <property type="component" value="Unassembled WGS sequence"/>
</dbReference>
<evidence type="ECO:0000313" key="7">
    <source>
        <dbReference type="Proteomes" id="UP000276776"/>
    </source>
</evidence>
<dbReference type="GO" id="GO:0007186">
    <property type="term" value="P:G protein-coupled receptor signaling pathway"/>
    <property type="evidence" value="ECO:0007669"/>
    <property type="project" value="TreeGrafter"/>
</dbReference>
<keyword evidence="4" id="KW-0344">Guanine-nucleotide releasing factor</keyword>
<protein>
    <submittedName>
        <fullName evidence="8">Synembryn-A</fullName>
    </submittedName>
</protein>
<dbReference type="AlphaFoldDB" id="A0A0N5D647"/>
<dbReference type="WBParaSite" id="TCLT_0000849601-mRNA-1">
    <property type="protein sequence ID" value="TCLT_0000849601-mRNA-1"/>
    <property type="gene ID" value="TCLT_0000849601"/>
</dbReference>
<evidence type="ECO:0000313" key="6">
    <source>
        <dbReference type="EMBL" id="VDN06049.1"/>
    </source>
</evidence>
<dbReference type="PANTHER" id="PTHR12425:SF5">
    <property type="entry name" value="SYNEMBRYN"/>
    <property type="match status" value="1"/>
</dbReference>
<dbReference type="STRING" id="103827.A0A0N5D647"/>
<evidence type="ECO:0000256" key="3">
    <source>
        <dbReference type="ARBA" id="ARBA00022490"/>
    </source>
</evidence>
<reference evidence="8" key="1">
    <citation type="submission" date="2017-02" db="UniProtKB">
        <authorList>
            <consortium name="WormBaseParasite"/>
        </authorList>
    </citation>
    <scope>IDENTIFICATION</scope>
</reference>
<evidence type="ECO:0000256" key="5">
    <source>
        <dbReference type="ARBA" id="ARBA00023186"/>
    </source>
</evidence>
<name>A0A0N5D647_THECL</name>
<reference evidence="6 7" key="2">
    <citation type="submission" date="2018-11" db="EMBL/GenBank/DDBJ databases">
        <authorList>
            <consortium name="Pathogen Informatics"/>
        </authorList>
    </citation>
    <scope>NUCLEOTIDE SEQUENCE [LARGE SCALE GENOMIC DNA]</scope>
</reference>
<evidence type="ECO:0000256" key="2">
    <source>
        <dbReference type="ARBA" id="ARBA00009049"/>
    </source>
</evidence>
<dbReference type="OrthoDB" id="5585685at2759"/>
<evidence type="ECO:0000256" key="1">
    <source>
        <dbReference type="ARBA" id="ARBA00004544"/>
    </source>
</evidence>
<dbReference type="GO" id="GO:0005938">
    <property type="term" value="C:cell cortex"/>
    <property type="evidence" value="ECO:0007669"/>
    <property type="project" value="UniProtKB-SubCell"/>
</dbReference>
<keyword evidence="5" id="KW-0143">Chaperone</keyword>
<evidence type="ECO:0000256" key="4">
    <source>
        <dbReference type="ARBA" id="ARBA00022658"/>
    </source>
</evidence>
<organism evidence="8">
    <name type="scientific">Thelazia callipaeda</name>
    <name type="common">Oriental eyeworm</name>
    <name type="synonym">Parasitic nematode</name>
    <dbReference type="NCBI Taxonomy" id="103827"/>
    <lineage>
        <taxon>Eukaryota</taxon>
        <taxon>Metazoa</taxon>
        <taxon>Ecdysozoa</taxon>
        <taxon>Nematoda</taxon>
        <taxon>Chromadorea</taxon>
        <taxon>Rhabditida</taxon>
        <taxon>Spirurina</taxon>
        <taxon>Spiruromorpha</taxon>
        <taxon>Thelazioidea</taxon>
        <taxon>Thelaziidae</taxon>
        <taxon>Thelazia</taxon>
    </lineage>
</organism>
<comment type="similarity">
    <text evidence="2">Belongs to the synembryn family.</text>
</comment>
<dbReference type="InterPro" id="IPR008376">
    <property type="entry name" value="Chaperone_Ric-8_A/B"/>
</dbReference>
<dbReference type="PRINTS" id="PR01802">
    <property type="entry name" value="SYNEMBRYN"/>
</dbReference>
<dbReference type="PANTHER" id="PTHR12425">
    <property type="entry name" value="SYNEMBRYN"/>
    <property type="match status" value="1"/>
</dbReference>
<dbReference type="OMA" id="ETLCDPP"/>
<evidence type="ECO:0000313" key="8">
    <source>
        <dbReference type="WBParaSite" id="TCLT_0000849601-mRNA-1"/>
    </source>
</evidence>
<proteinExistence type="inferred from homology"/>
<gene>
    <name evidence="6" type="ORF">TCLT_LOCUS8485</name>
</gene>
<dbReference type="EMBL" id="UYYF01004639">
    <property type="protein sequence ID" value="VDN06049.1"/>
    <property type="molecule type" value="Genomic_DNA"/>
</dbReference>
<keyword evidence="7" id="KW-1185">Reference proteome</keyword>
<sequence>MDDVTEEDILQWQQTSVGNFIGSLKRINDNFEGGRTFDLFEMDRKHQIQSIFCERFHESSAVRQEILRFLRISARDKNNLDELLSSHLMQKVLAADMLVKQSFQFDWEVFIQAEMCLINLLFNSNLARHEFSDISSKLLLQRISLCTNIPNIHEHSSNSHTVQDNTNPKISECEFPFKNLNNEQVDLVTFYDLRIAFVASAYSKQLQLQWLKNGGCEVYLRILEQSLQFPERLQQNSKCRTFLERTNWTLKILFNIFSSSSSDIVEPNAEKCIFLCSKFVTLEKVDSSIEQSSVDIIAVMPLFIELLVPKLEHLVEDDPRMIVHNGRDMTFTCTLLQALKRRLDTENNEEIELLGTFLTVLISLCSRVQEVRRYLRLQVIPPLHATDVERRPDEGNELRNRMIRLMMSMSITRDLAAEFIFILCKRNVNRFVKYCGFGHAAGLLVNRGILGALNASRHLSDSESSETEDYKAVEAQINPVTGCIESTKMNPFAGMADDQKEYEVHRLMSDINELMNKGVITPGQVDNDGHLRPVNHVLELVKGADMKNEKSDSDNNIDI</sequence>
<dbReference type="GO" id="GO:0005085">
    <property type="term" value="F:guanyl-nucleotide exchange factor activity"/>
    <property type="evidence" value="ECO:0007669"/>
    <property type="project" value="UniProtKB-KW"/>
</dbReference>
<dbReference type="Pfam" id="PF10165">
    <property type="entry name" value="Ric8"/>
    <property type="match status" value="1"/>
</dbReference>